<dbReference type="PROSITE" id="PS51471">
    <property type="entry name" value="FE2OG_OXY"/>
    <property type="match status" value="1"/>
</dbReference>
<comment type="similarity">
    <text evidence="1 2">Belongs to the iron/ascorbate-dependent oxidoreductase family.</text>
</comment>
<protein>
    <recommendedName>
        <fullName evidence="3">Fe2OG dioxygenase domain-containing protein</fullName>
    </recommendedName>
</protein>
<dbReference type="GO" id="GO:0044283">
    <property type="term" value="P:small molecule biosynthetic process"/>
    <property type="evidence" value="ECO:0007669"/>
    <property type="project" value="UniProtKB-ARBA"/>
</dbReference>
<dbReference type="OrthoDB" id="288590at2759"/>
<sequence>MSPIRQYENIPPFPEDVPVADMRTISLSNLRLGDKVTIETLMTSCQELGFFMLDLQGDATGGLMIEETGQLFEISKALMSLPEEEKYRYLHDIPKSFLGFKPRGHAKTETDEPDRFEWWNIGQDGLMGNAPLQPVPPVIHSHIPLLQSFLKHGQDIVALISTVLASQLGLPPDCFTRLQAPTKASGTVVRFIKAFASPDPEDLRTSMIHHTDFGTITLLANVLGGLQILAPGKDANVSDSWLWVRPQPGCFIVNLGDAMVQWTGGLLRSNVHRISYAPGQQRFVDRYSMAILVRPERNASMKRLTGEGIDSDLTAWEWEVKQAMALRHGGAAVESRGGKDARK</sequence>
<dbReference type="Proteomes" id="UP000297716">
    <property type="component" value="Unassembled WGS sequence"/>
</dbReference>
<dbReference type="InterPro" id="IPR005123">
    <property type="entry name" value="Oxoglu/Fe-dep_dioxygenase_dom"/>
</dbReference>
<dbReference type="EMBL" id="SKBN01000155">
    <property type="protein sequence ID" value="TGJ81741.1"/>
    <property type="molecule type" value="Genomic_DNA"/>
</dbReference>
<dbReference type="Pfam" id="PF03171">
    <property type="entry name" value="2OG-FeII_Oxy"/>
    <property type="match status" value="1"/>
</dbReference>
<organism evidence="4 5">
    <name type="scientific">Xylaria hypoxylon</name>
    <dbReference type="NCBI Taxonomy" id="37992"/>
    <lineage>
        <taxon>Eukaryota</taxon>
        <taxon>Fungi</taxon>
        <taxon>Dikarya</taxon>
        <taxon>Ascomycota</taxon>
        <taxon>Pezizomycotina</taxon>
        <taxon>Sordariomycetes</taxon>
        <taxon>Xylariomycetidae</taxon>
        <taxon>Xylariales</taxon>
        <taxon>Xylariaceae</taxon>
        <taxon>Xylaria</taxon>
    </lineage>
</organism>
<name>A0A4Z0YQR6_9PEZI</name>
<dbReference type="InterPro" id="IPR050231">
    <property type="entry name" value="Iron_ascorbate_oxido_reductase"/>
</dbReference>
<keyword evidence="2" id="KW-0479">Metal-binding</keyword>
<proteinExistence type="inferred from homology"/>
<dbReference type="PANTHER" id="PTHR47990">
    <property type="entry name" value="2-OXOGLUTARATE (2OG) AND FE(II)-DEPENDENT OXYGENASE SUPERFAMILY PROTEIN-RELATED"/>
    <property type="match status" value="1"/>
</dbReference>
<dbReference type="InterPro" id="IPR027443">
    <property type="entry name" value="IPNS-like_sf"/>
</dbReference>
<dbReference type="STRING" id="37992.A0A4Z0YQR6"/>
<evidence type="ECO:0000313" key="4">
    <source>
        <dbReference type="EMBL" id="TGJ81741.1"/>
    </source>
</evidence>
<reference evidence="4 5" key="1">
    <citation type="submission" date="2019-03" db="EMBL/GenBank/DDBJ databases">
        <title>Draft genome sequence of Xylaria hypoxylon DSM 108379, a ubiquitous saprotrophic-parasitic fungi on hardwood.</title>
        <authorList>
            <person name="Buettner E."/>
            <person name="Leonhardt S."/>
            <person name="Gebauer A.M."/>
            <person name="Liers C."/>
            <person name="Hofrichter M."/>
            <person name="Kellner H."/>
        </authorList>
    </citation>
    <scope>NUCLEOTIDE SEQUENCE [LARGE SCALE GENOMIC DNA]</scope>
    <source>
        <strain evidence="4 5">DSM 108379</strain>
    </source>
</reference>
<dbReference type="InterPro" id="IPR044861">
    <property type="entry name" value="IPNS-like_FE2OG_OXY"/>
</dbReference>
<evidence type="ECO:0000313" key="5">
    <source>
        <dbReference type="Proteomes" id="UP000297716"/>
    </source>
</evidence>
<dbReference type="GO" id="GO:0046872">
    <property type="term" value="F:metal ion binding"/>
    <property type="evidence" value="ECO:0007669"/>
    <property type="project" value="UniProtKB-KW"/>
</dbReference>
<dbReference type="Pfam" id="PF14226">
    <property type="entry name" value="DIOX_N"/>
    <property type="match status" value="1"/>
</dbReference>
<dbReference type="AlphaFoldDB" id="A0A4Z0YQR6"/>
<dbReference type="SUPFAM" id="SSF51197">
    <property type="entry name" value="Clavaminate synthase-like"/>
    <property type="match status" value="1"/>
</dbReference>
<evidence type="ECO:0000256" key="1">
    <source>
        <dbReference type="ARBA" id="ARBA00008056"/>
    </source>
</evidence>
<keyword evidence="2" id="KW-0560">Oxidoreductase</keyword>
<accession>A0A4Z0YQR6</accession>
<gene>
    <name evidence="4" type="ORF">E0Z10_g7009</name>
</gene>
<feature type="domain" description="Fe2OG dioxygenase" evidence="3">
    <location>
        <begin position="174"/>
        <end position="295"/>
    </location>
</feature>
<dbReference type="InterPro" id="IPR026992">
    <property type="entry name" value="DIOX_N"/>
</dbReference>
<dbReference type="GO" id="GO:0016491">
    <property type="term" value="F:oxidoreductase activity"/>
    <property type="evidence" value="ECO:0007669"/>
    <property type="project" value="UniProtKB-KW"/>
</dbReference>
<comment type="caution">
    <text evidence="4">The sequence shown here is derived from an EMBL/GenBank/DDBJ whole genome shotgun (WGS) entry which is preliminary data.</text>
</comment>
<keyword evidence="5" id="KW-1185">Reference proteome</keyword>
<keyword evidence="2" id="KW-0408">Iron</keyword>
<evidence type="ECO:0000259" key="3">
    <source>
        <dbReference type="PROSITE" id="PS51471"/>
    </source>
</evidence>
<evidence type="ECO:0000256" key="2">
    <source>
        <dbReference type="RuleBase" id="RU003682"/>
    </source>
</evidence>
<dbReference type="Gene3D" id="2.60.120.330">
    <property type="entry name" value="B-lactam Antibiotic, Isopenicillin N Synthase, Chain"/>
    <property type="match status" value="1"/>
</dbReference>